<dbReference type="SUPFAM" id="SSF52540">
    <property type="entry name" value="P-loop containing nucleoside triphosphate hydrolases"/>
    <property type="match status" value="1"/>
</dbReference>
<keyword evidence="7" id="KW-1185">Reference proteome</keyword>
<protein>
    <submittedName>
        <fullName evidence="6">Nitrate/sulfonate/bicarbonate ABC transporter ATP-binding protein</fullName>
    </submittedName>
</protein>
<dbReference type="InterPro" id="IPR003439">
    <property type="entry name" value="ABC_transporter-like_ATP-bd"/>
</dbReference>
<evidence type="ECO:0000256" key="1">
    <source>
        <dbReference type="ARBA" id="ARBA00005417"/>
    </source>
</evidence>
<dbReference type="InterPro" id="IPR017871">
    <property type="entry name" value="ABC_transporter-like_CS"/>
</dbReference>
<evidence type="ECO:0000256" key="2">
    <source>
        <dbReference type="ARBA" id="ARBA00022448"/>
    </source>
</evidence>
<reference evidence="6" key="1">
    <citation type="journal article" date="2014" name="Int. J. Syst. Evol. Microbiol.">
        <title>Complete genome sequence of Corynebacterium casei LMG S-19264T (=DSM 44701T), isolated from a smear-ripened cheese.</title>
        <authorList>
            <consortium name="US DOE Joint Genome Institute (JGI-PGF)"/>
            <person name="Walter F."/>
            <person name="Albersmeier A."/>
            <person name="Kalinowski J."/>
            <person name="Ruckert C."/>
        </authorList>
    </citation>
    <scope>NUCLEOTIDE SEQUENCE</scope>
    <source>
        <strain evidence="6">KCTC 42590</strain>
    </source>
</reference>
<dbReference type="GO" id="GO:0005524">
    <property type="term" value="F:ATP binding"/>
    <property type="evidence" value="ECO:0007669"/>
    <property type="project" value="UniProtKB-KW"/>
</dbReference>
<keyword evidence="2" id="KW-0813">Transport</keyword>
<gene>
    <name evidence="6" type="ORF">GCM10017044_23630</name>
</gene>
<dbReference type="InterPro" id="IPR050166">
    <property type="entry name" value="ABC_transporter_ATP-bind"/>
</dbReference>
<dbReference type="PANTHER" id="PTHR42788:SF19">
    <property type="entry name" value="ALIPHATIC SULFONATES IMPORT ATP-BINDING PROTEIN SSUB 2"/>
    <property type="match status" value="1"/>
</dbReference>
<sequence>MTNQSITLKDLSFAYDDIHPILTGLSWDIQKGHIYSLLGKSGCGKSTLLRLIAGLETPDKGSVDIQTNTPPAFVFQEPALLPWASVYHNIKLPVSLGAASASTAEIESYISLLGLDGLEDRYPAQLSGGQKMRVSIARALTQKAEILLLDEPFAALDEPLRFELNDLLLSLQDRLKMTVIFVTHSVYEAAYLADAAVVLNMGKLQSILPLDHNRSLPSSKQRSSHQFADNAARIFRALEEA</sequence>
<evidence type="ECO:0000313" key="7">
    <source>
        <dbReference type="Proteomes" id="UP000630923"/>
    </source>
</evidence>
<keyword evidence="4 6" id="KW-0067">ATP-binding</keyword>
<dbReference type="EMBL" id="BNCI01000002">
    <property type="protein sequence ID" value="GHF27782.1"/>
    <property type="molecule type" value="Genomic_DNA"/>
</dbReference>
<dbReference type="PROSITE" id="PS00211">
    <property type="entry name" value="ABC_TRANSPORTER_1"/>
    <property type="match status" value="1"/>
</dbReference>
<dbReference type="Proteomes" id="UP000630923">
    <property type="component" value="Unassembled WGS sequence"/>
</dbReference>
<feature type="domain" description="ABC transporter" evidence="5">
    <location>
        <begin position="6"/>
        <end position="226"/>
    </location>
</feature>
<dbReference type="SMART" id="SM00382">
    <property type="entry name" value="AAA"/>
    <property type="match status" value="1"/>
</dbReference>
<dbReference type="InterPro" id="IPR027417">
    <property type="entry name" value="P-loop_NTPase"/>
</dbReference>
<evidence type="ECO:0000256" key="3">
    <source>
        <dbReference type="ARBA" id="ARBA00022741"/>
    </source>
</evidence>
<organism evidence="6 7">
    <name type="scientific">Kordiimonas sediminis</name>
    <dbReference type="NCBI Taxonomy" id="1735581"/>
    <lineage>
        <taxon>Bacteria</taxon>
        <taxon>Pseudomonadati</taxon>
        <taxon>Pseudomonadota</taxon>
        <taxon>Alphaproteobacteria</taxon>
        <taxon>Kordiimonadales</taxon>
        <taxon>Kordiimonadaceae</taxon>
        <taxon>Kordiimonas</taxon>
    </lineage>
</organism>
<name>A0A919AVM0_9PROT</name>
<evidence type="ECO:0000259" key="5">
    <source>
        <dbReference type="PROSITE" id="PS50893"/>
    </source>
</evidence>
<dbReference type="InterPro" id="IPR003593">
    <property type="entry name" value="AAA+_ATPase"/>
</dbReference>
<comment type="caution">
    <text evidence="6">The sequence shown here is derived from an EMBL/GenBank/DDBJ whole genome shotgun (WGS) entry which is preliminary data.</text>
</comment>
<dbReference type="PROSITE" id="PS50893">
    <property type="entry name" value="ABC_TRANSPORTER_2"/>
    <property type="match status" value="1"/>
</dbReference>
<accession>A0A919AVM0</accession>
<reference evidence="6" key="2">
    <citation type="submission" date="2020-09" db="EMBL/GenBank/DDBJ databases">
        <authorList>
            <person name="Sun Q."/>
            <person name="Kim S."/>
        </authorList>
    </citation>
    <scope>NUCLEOTIDE SEQUENCE</scope>
    <source>
        <strain evidence="6">KCTC 42590</strain>
    </source>
</reference>
<proteinExistence type="inferred from homology"/>
<dbReference type="RefSeq" id="WP_191253208.1">
    <property type="nucleotide sequence ID" value="NZ_BNCI01000002.1"/>
</dbReference>
<evidence type="ECO:0000313" key="6">
    <source>
        <dbReference type="EMBL" id="GHF27782.1"/>
    </source>
</evidence>
<keyword evidence="3" id="KW-0547">Nucleotide-binding</keyword>
<evidence type="ECO:0000256" key="4">
    <source>
        <dbReference type="ARBA" id="ARBA00022840"/>
    </source>
</evidence>
<comment type="similarity">
    <text evidence="1">Belongs to the ABC transporter superfamily.</text>
</comment>
<dbReference type="AlphaFoldDB" id="A0A919AVM0"/>
<dbReference type="Pfam" id="PF00005">
    <property type="entry name" value="ABC_tran"/>
    <property type="match status" value="1"/>
</dbReference>
<dbReference type="PANTHER" id="PTHR42788">
    <property type="entry name" value="TAURINE IMPORT ATP-BINDING PROTEIN-RELATED"/>
    <property type="match status" value="1"/>
</dbReference>
<dbReference type="Gene3D" id="3.40.50.300">
    <property type="entry name" value="P-loop containing nucleotide triphosphate hydrolases"/>
    <property type="match status" value="1"/>
</dbReference>
<dbReference type="GO" id="GO:0016887">
    <property type="term" value="F:ATP hydrolysis activity"/>
    <property type="evidence" value="ECO:0007669"/>
    <property type="project" value="InterPro"/>
</dbReference>